<accession>A0AAV4Y517</accession>
<organism evidence="1 2">
    <name type="scientific">Caerostris extrusa</name>
    <name type="common">Bark spider</name>
    <name type="synonym">Caerostris bankana</name>
    <dbReference type="NCBI Taxonomy" id="172846"/>
    <lineage>
        <taxon>Eukaryota</taxon>
        <taxon>Metazoa</taxon>
        <taxon>Ecdysozoa</taxon>
        <taxon>Arthropoda</taxon>
        <taxon>Chelicerata</taxon>
        <taxon>Arachnida</taxon>
        <taxon>Araneae</taxon>
        <taxon>Araneomorphae</taxon>
        <taxon>Entelegynae</taxon>
        <taxon>Araneoidea</taxon>
        <taxon>Araneidae</taxon>
        <taxon>Caerostris</taxon>
    </lineage>
</organism>
<dbReference type="Proteomes" id="UP001054945">
    <property type="component" value="Unassembled WGS sequence"/>
</dbReference>
<dbReference type="EMBL" id="BPLR01001415">
    <property type="protein sequence ID" value="GIZ02208.1"/>
    <property type="molecule type" value="Genomic_DNA"/>
</dbReference>
<keyword evidence="2" id="KW-1185">Reference proteome</keyword>
<evidence type="ECO:0000313" key="2">
    <source>
        <dbReference type="Proteomes" id="UP001054945"/>
    </source>
</evidence>
<name>A0AAV4Y517_CAEEX</name>
<protein>
    <submittedName>
        <fullName evidence="1">Uncharacterized protein</fullName>
    </submittedName>
</protein>
<reference evidence="1 2" key="1">
    <citation type="submission" date="2021-06" db="EMBL/GenBank/DDBJ databases">
        <title>Caerostris extrusa draft genome.</title>
        <authorList>
            <person name="Kono N."/>
            <person name="Arakawa K."/>
        </authorList>
    </citation>
    <scope>NUCLEOTIDE SEQUENCE [LARGE SCALE GENOMIC DNA]</scope>
</reference>
<sequence length="74" mass="8138">MSNRCDSTLLTHHIIHIYNLGMMWDCRSCLMSCGGSKSCGSPYSNALLRDSIEVGDTLHDSHGYSYPPLGSKSE</sequence>
<comment type="caution">
    <text evidence="1">The sequence shown here is derived from an EMBL/GenBank/DDBJ whole genome shotgun (WGS) entry which is preliminary data.</text>
</comment>
<proteinExistence type="predicted"/>
<dbReference type="AlphaFoldDB" id="A0AAV4Y517"/>
<gene>
    <name evidence="1" type="ORF">CEXT_478241</name>
</gene>
<evidence type="ECO:0000313" key="1">
    <source>
        <dbReference type="EMBL" id="GIZ02208.1"/>
    </source>
</evidence>